<dbReference type="InterPro" id="IPR015424">
    <property type="entry name" value="PyrdxlP-dep_Trfase"/>
</dbReference>
<dbReference type="InterPro" id="IPR001597">
    <property type="entry name" value="ArAA_b-elim_lyase/Thr_aldolase"/>
</dbReference>
<reference evidence="5" key="1">
    <citation type="submission" date="2019-03" db="EMBL/GenBank/DDBJ databases">
        <title>Single cell metagenomics reveals metabolic interactions within the superorganism composed of flagellate Streblomastix strix and complex community of Bacteroidetes bacteria on its surface.</title>
        <authorList>
            <person name="Treitli S.C."/>
            <person name="Kolisko M."/>
            <person name="Husnik F."/>
            <person name="Keeling P."/>
            <person name="Hampl V."/>
        </authorList>
    </citation>
    <scope>NUCLEOTIDE SEQUENCE</scope>
    <source>
        <strain evidence="5">STM</strain>
    </source>
</reference>
<comment type="cofactor">
    <cofactor evidence="1">
        <name>pyridoxal 5'-phosphate</name>
        <dbReference type="ChEBI" id="CHEBI:597326"/>
    </cofactor>
</comment>
<comment type="caution">
    <text evidence="5">The sequence shown here is derived from an EMBL/GenBank/DDBJ whole genome shotgun (WGS) entry which is preliminary data.</text>
</comment>
<dbReference type="Gene3D" id="3.40.640.10">
    <property type="entry name" value="Type I PLP-dependent aspartate aminotransferase-like (Major domain)"/>
    <property type="match status" value="1"/>
</dbReference>
<keyword evidence="3" id="KW-0663">Pyridoxal phosphate</keyword>
<dbReference type="SUPFAM" id="SSF53383">
    <property type="entry name" value="PLP-dependent transferases"/>
    <property type="match status" value="1"/>
</dbReference>
<dbReference type="Gene3D" id="3.90.1150.10">
    <property type="entry name" value="Aspartate Aminotransferase, domain 1"/>
    <property type="match status" value="1"/>
</dbReference>
<evidence type="ECO:0000256" key="3">
    <source>
        <dbReference type="ARBA" id="ARBA00022898"/>
    </source>
</evidence>
<dbReference type="EMBL" id="SNRY01009344">
    <property type="protein sequence ID" value="KAA6307196.1"/>
    <property type="molecule type" value="Genomic_DNA"/>
</dbReference>
<dbReference type="GO" id="GO:0016829">
    <property type="term" value="F:lyase activity"/>
    <property type="evidence" value="ECO:0007669"/>
    <property type="project" value="UniProtKB-KW"/>
</dbReference>
<feature type="non-terminal residue" evidence="5">
    <location>
        <position position="1"/>
    </location>
</feature>
<dbReference type="PANTHER" id="PTHR48097:SF5">
    <property type="entry name" value="LOW SPECIFICITY L-THREONINE ALDOLASE"/>
    <property type="match status" value="1"/>
</dbReference>
<proteinExistence type="inferred from homology"/>
<protein>
    <submittedName>
        <fullName evidence="5">Low specificity L-threonine aldolase</fullName>
        <ecNumber evidence="5">4.1.2.48</ecNumber>
    </submittedName>
</protein>
<evidence type="ECO:0000256" key="1">
    <source>
        <dbReference type="ARBA" id="ARBA00001933"/>
    </source>
</evidence>
<evidence type="ECO:0000259" key="4">
    <source>
        <dbReference type="Pfam" id="PF01212"/>
    </source>
</evidence>
<sequence length="242" mass="26910">KDHALGYGNDKWTEDAIAQIKEMFGSGCEPFFVFNGTGSNVMALQLITRPYHFVICTETAHIYVDECGSPTKNTGCQMRPIATKDGKLTPELILPYLHGFADQHHSQPGAVYLSQCTELGTIYTPDEIRAIADLAHRYNMRVHMDGARIPNACAALNLSLRELTADCGVDILSFGGTKNGLMMGECVIIFDPALKTEAYFIRKQTTQLASKMRYISCQFTAYLTDDLWLKNARHANEMASKL</sequence>
<evidence type="ECO:0000256" key="2">
    <source>
        <dbReference type="ARBA" id="ARBA00006966"/>
    </source>
</evidence>
<feature type="non-terminal residue" evidence="5">
    <location>
        <position position="242"/>
    </location>
</feature>
<dbReference type="GO" id="GO:0006520">
    <property type="term" value="P:amino acid metabolic process"/>
    <property type="evidence" value="ECO:0007669"/>
    <property type="project" value="InterPro"/>
</dbReference>
<gene>
    <name evidence="5" type="ORF">EZS27_041136</name>
</gene>
<feature type="domain" description="Aromatic amino acid beta-eliminating lyase/threonine aldolase" evidence="4">
    <location>
        <begin position="6"/>
        <end position="240"/>
    </location>
</feature>
<evidence type="ECO:0000313" key="5">
    <source>
        <dbReference type="EMBL" id="KAA6307196.1"/>
    </source>
</evidence>
<accession>A0A5J4PCN8</accession>
<dbReference type="PANTHER" id="PTHR48097">
    <property type="entry name" value="L-THREONINE ALDOLASE-RELATED"/>
    <property type="match status" value="1"/>
</dbReference>
<dbReference type="EC" id="4.1.2.48" evidence="5"/>
<dbReference type="AlphaFoldDB" id="A0A5J4PCN8"/>
<name>A0A5J4PCN8_9ZZZZ</name>
<dbReference type="Pfam" id="PF01212">
    <property type="entry name" value="Beta_elim_lyase"/>
    <property type="match status" value="1"/>
</dbReference>
<dbReference type="InterPro" id="IPR015421">
    <property type="entry name" value="PyrdxlP-dep_Trfase_major"/>
</dbReference>
<dbReference type="InterPro" id="IPR015422">
    <property type="entry name" value="PyrdxlP-dep_Trfase_small"/>
</dbReference>
<organism evidence="5">
    <name type="scientific">termite gut metagenome</name>
    <dbReference type="NCBI Taxonomy" id="433724"/>
    <lineage>
        <taxon>unclassified sequences</taxon>
        <taxon>metagenomes</taxon>
        <taxon>organismal metagenomes</taxon>
    </lineage>
</organism>
<keyword evidence="5" id="KW-0456">Lyase</keyword>
<comment type="similarity">
    <text evidence="2">Belongs to the threonine aldolase family.</text>
</comment>